<evidence type="ECO:0000313" key="4">
    <source>
        <dbReference type="Proteomes" id="UP000023152"/>
    </source>
</evidence>
<dbReference type="AlphaFoldDB" id="X6N8T8"/>
<keyword evidence="2" id="KW-0812">Transmembrane</keyword>
<reference evidence="3 4" key="1">
    <citation type="journal article" date="2013" name="Curr. Biol.">
        <title>The Genome of the Foraminiferan Reticulomyxa filosa.</title>
        <authorList>
            <person name="Glockner G."/>
            <person name="Hulsmann N."/>
            <person name="Schleicher M."/>
            <person name="Noegel A.A."/>
            <person name="Eichinger L."/>
            <person name="Gallinger C."/>
            <person name="Pawlowski J."/>
            <person name="Sierra R."/>
            <person name="Euteneuer U."/>
            <person name="Pillet L."/>
            <person name="Moustafa A."/>
            <person name="Platzer M."/>
            <person name="Groth M."/>
            <person name="Szafranski K."/>
            <person name="Schliwa M."/>
        </authorList>
    </citation>
    <scope>NUCLEOTIDE SEQUENCE [LARGE SCALE GENOMIC DNA]</scope>
</reference>
<comment type="caution">
    <text evidence="3">The sequence shown here is derived from an EMBL/GenBank/DDBJ whole genome shotgun (WGS) entry which is preliminary data.</text>
</comment>
<accession>X6N8T8</accession>
<proteinExistence type="predicted"/>
<keyword evidence="2" id="KW-1133">Transmembrane helix</keyword>
<evidence type="ECO:0000313" key="3">
    <source>
        <dbReference type="EMBL" id="ETO22710.1"/>
    </source>
</evidence>
<feature type="transmembrane region" description="Helical" evidence="2">
    <location>
        <begin position="115"/>
        <end position="140"/>
    </location>
</feature>
<organism evidence="3 4">
    <name type="scientific">Reticulomyxa filosa</name>
    <dbReference type="NCBI Taxonomy" id="46433"/>
    <lineage>
        <taxon>Eukaryota</taxon>
        <taxon>Sar</taxon>
        <taxon>Rhizaria</taxon>
        <taxon>Retaria</taxon>
        <taxon>Foraminifera</taxon>
        <taxon>Monothalamids</taxon>
        <taxon>Reticulomyxidae</taxon>
        <taxon>Reticulomyxa</taxon>
    </lineage>
</organism>
<sequence length="155" mass="18070">MLNFNEDESLDAVERDLNSGKEDTVGWYRTVDRLYSSGPKSKRKTELIEKLCIKIAEQAMKEMERCYSQCKEIEEQAKSSKSEQTLMKYSQVFLPLGSIELAFDTLEKMETTKTLINIVILLVQVSTISIFFFFLCIKVWKVGMNMYKSYSYTYV</sequence>
<dbReference type="EMBL" id="ASPP01010529">
    <property type="protein sequence ID" value="ETO22710.1"/>
    <property type="molecule type" value="Genomic_DNA"/>
</dbReference>
<feature type="coiled-coil region" evidence="1">
    <location>
        <begin position="56"/>
        <end position="83"/>
    </location>
</feature>
<name>X6N8T8_RETFI</name>
<protein>
    <submittedName>
        <fullName evidence="3">Uncharacterized protein</fullName>
    </submittedName>
</protein>
<keyword evidence="4" id="KW-1185">Reference proteome</keyword>
<evidence type="ECO:0000256" key="2">
    <source>
        <dbReference type="SAM" id="Phobius"/>
    </source>
</evidence>
<gene>
    <name evidence="3" type="ORF">RFI_14481</name>
</gene>
<keyword evidence="2" id="KW-0472">Membrane</keyword>
<keyword evidence="1" id="KW-0175">Coiled coil</keyword>
<dbReference type="Proteomes" id="UP000023152">
    <property type="component" value="Unassembled WGS sequence"/>
</dbReference>
<evidence type="ECO:0000256" key="1">
    <source>
        <dbReference type="SAM" id="Coils"/>
    </source>
</evidence>